<dbReference type="GO" id="GO:0008083">
    <property type="term" value="F:growth factor activity"/>
    <property type="evidence" value="ECO:0007669"/>
    <property type="project" value="UniProtKB-KW"/>
</dbReference>
<dbReference type="SMART" id="SM00204">
    <property type="entry name" value="TGFB"/>
    <property type="match status" value="1"/>
</dbReference>
<evidence type="ECO:0000313" key="8">
    <source>
        <dbReference type="EMBL" id="VDD80387.1"/>
    </source>
</evidence>
<evidence type="ECO:0000313" key="9">
    <source>
        <dbReference type="Proteomes" id="UP000267029"/>
    </source>
</evidence>
<dbReference type="EMBL" id="UXSR01005257">
    <property type="protein sequence ID" value="VDD80387.1"/>
    <property type="molecule type" value="Genomic_DNA"/>
</dbReference>
<evidence type="ECO:0000256" key="4">
    <source>
        <dbReference type="RuleBase" id="RU000354"/>
    </source>
</evidence>
<dbReference type="GO" id="GO:0005615">
    <property type="term" value="C:extracellular space"/>
    <property type="evidence" value="ECO:0007669"/>
    <property type="project" value="TreeGrafter"/>
</dbReference>
<organism evidence="10">
    <name type="scientific">Mesocestoides corti</name>
    <name type="common">Flatworm</name>
    <dbReference type="NCBI Taxonomy" id="53468"/>
    <lineage>
        <taxon>Eukaryota</taxon>
        <taxon>Metazoa</taxon>
        <taxon>Spiralia</taxon>
        <taxon>Lophotrochozoa</taxon>
        <taxon>Platyhelminthes</taxon>
        <taxon>Cestoda</taxon>
        <taxon>Eucestoda</taxon>
        <taxon>Cyclophyllidea</taxon>
        <taxon>Mesocestoididae</taxon>
        <taxon>Mesocestoides</taxon>
    </lineage>
</organism>
<dbReference type="WBParaSite" id="MCU_001925-RA">
    <property type="protein sequence ID" value="MCU_001925-RA"/>
    <property type="gene ID" value="MCU_001925"/>
</dbReference>
<evidence type="ECO:0000256" key="1">
    <source>
        <dbReference type="ARBA" id="ARBA00004613"/>
    </source>
</evidence>
<dbReference type="CDD" id="cd08698">
    <property type="entry name" value="TGF_beta_SF"/>
    <property type="match status" value="1"/>
</dbReference>
<evidence type="ECO:0000256" key="3">
    <source>
        <dbReference type="ARBA" id="ARBA00022525"/>
    </source>
</evidence>
<reference evidence="10" key="2">
    <citation type="submission" date="2019-11" db="UniProtKB">
        <authorList>
            <consortium name="WormBaseParasite"/>
        </authorList>
    </citation>
    <scope>IDENTIFICATION</scope>
</reference>
<dbReference type="Pfam" id="PF00019">
    <property type="entry name" value="TGF_beta"/>
    <property type="match status" value="1"/>
</dbReference>
<feature type="signal peptide" evidence="6">
    <location>
        <begin position="1"/>
        <end position="18"/>
    </location>
</feature>
<comment type="subcellular location">
    <subcellularLocation>
        <location evidence="1">Secreted</location>
    </subcellularLocation>
</comment>
<evidence type="ECO:0000313" key="10">
    <source>
        <dbReference type="WBParaSite" id="MCU_001925-RA"/>
    </source>
</evidence>
<dbReference type="InterPro" id="IPR029034">
    <property type="entry name" value="Cystine-knot_cytokine"/>
</dbReference>
<keyword evidence="9" id="KW-1185">Reference proteome</keyword>
<keyword evidence="5" id="KW-0175">Coiled coil</keyword>
<dbReference type="STRING" id="53468.A0A158QUK8"/>
<keyword evidence="3" id="KW-0964">Secreted</keyword>
<feature type="domain" description="TGF-beta family profile" evidence="7">
    <location>
        <begin position="372"/>
        <end position="505"/>
    </location>
</feature>
<keyword evidence="6" id="KW-0732">Signal</keyword>
<evidence type="ECO:0000256" key="6">
    <source>
        <dbReference type="SAM" id="SignalP"/>
    </source>
</evidence>
<dbReference type="InterPro" id="IPR015615">
    <property type="entry name" value="TGF-beta-rel"/>
</dbReference>
<dbReference type="SUPFAM" id="SSF57501">
    <property type="entry name" value="Cystine-knot cytokines"/>
    <property type="match status" value="1"/>
</dbReference>
<feature type="chain" id="PRO_5043135595" evidence="6">
    <location>
        <begin position="19"/>
        <end position="505"/>
    </location>
</feature>
<dbReference type="Gene3D" id="2.10.90.10">
    <property type="entry name" value="Cystine-knot cytokines"/>
    <property type="match status" value="1"/>
</dbReference>
<sequence>MMRQLSTVVFSLIVLANCSPSPAAYRTAPTTTVIRREALYNDDEAGSVEVLRKEDDKPQLEFVNPLQRNQLEESAEELMEIRRRKREREEEQEEQRFRREVQIEKFKQTLLRRLHLTEPPDLSHHGSVSNRTVANRFLRSLPLALQGRLLNQIRADDGAVEPPADRTDERETLILLRSLQWKLPKVSSATFAVELADEIDPSRIQSALLQFETSDPLLKGERLEVWEVFLTSQDVGEQNYHSSNRFNNLTWLFEKHRNQHPSYTSIPAPTVIRSSSLSSDRTEPEVYRTDAIRIRPGRVAEAIVPNFPGLVQVTLEISGTFFQWMYHKKRQPLMQKVVRTLLVVCPRCDSQVDPVDVKKGILEIRHRNSIRRTRRSLEPNHGQTITIGNKCSPKGHKFSCCTQSFSLNFEDVGWHNWILHPKTVEPNYCHGSCQADGIQKTPHSDLMHIYRSQNYDQLSEVQREAMLSCCHPIKMASMSVLYVDQNNELRMNTLHNIIVLECGCS</sequence>
<gene>
    <name evidence="8" type="ORF">MCOS_LOCUS6390</name>
</gene>
<protein>
    <submittedName>
        <fullName evidence="10">TGF_BETA_2 domain-containing protein</fullName>
    </submittedName>
</protein>
<dbReference type="PRINTS" id="PR00669">
    <property type="entry name" value="INHIBINA"/>
</dbReference>
<accession>A0A158QUK8</accession>
<dbReference type="AlphaFoldDB" id="A0A158QUK8"/>
<evidence type="ECO:0000256" key="5">
    <source>
        <dbReference type="SAM" id="Coils"/>
    </source>
</evidence>
<comment type="similarity">
    <text evidence="2 4">Belongs to the TGF-beta family.</text>
</comment>
<feature type="coiled-coil region" evidence="5">
    <location>
        <begin position="68"/>
        <end position="95"/>
    </location>
</feature>
<dbReference type="PANTHER" id="PTHR11848">
    <property type="entry name" value="TGF-BETA FAMILY"/>
    <property type="match status" value="1"/>
</dbReference>
<dbReference type="GO" id="GO:0005125">
    <property type="term" value="F:cytokine activity"/>
    <property type="evidence" value="ECO:0007669"/>
    <property type="project" value="TreeGrafter"/>
</dbReference>
<keyword evidence="4" id="KW-0339">Growth factor</keyword>
<evidence type="ECO:0000256" key="2">
    <source>
        <dbReference type="ARBA" id="ARBA00006656"/>
    </source>
</evidence>
<dbReference type="InterPro" id="IPR001839">
    <property type="entry name" value="TGF-b_C"/>
</dbReference>
<reference evidence="8 9" key="1">
    <citation type="submission" date="2018-10" db="EMBL/GenBank/DDBJ databases">
        <authorList>
            <consortium name="Pathogen Informatics"/>
        </authorList>
    </citation>
    <scope>NUCLEOTIDE SEQUENCE [LARGE SCALE GENOMIC DNA]</scope>
</reference>
<name>A0A158QUK8_MESCO</name>
<proteinExistence type="inferred from homology"/>
<dbReference type="OrthoDB" id="5948587at2759"/>
<dbReference type="PROSITE" id="PS51362">
    <property type="entry name" value="TGF_BETA_2"/>
    <property type="match status" value="1"/>
</dbReference>
<evidence type="ECO:0000259" key="7">
    <source>
        <dbReference type="PROSITE" id="PS51362"/>
    </source>
</evidence>
<dbReference type="Proteomes" id="UP000267029">
    <property type="component" value="Unassembled WGS sequence"/>
</dbReference>